<dbReference type="Proteomes" id="UP000019149">
    <property type="component" value="Unassembled WGS sequence"/>
</dbReference>
<keyword evidence="2" id="KW-1185">Reference proteome</keyword>
<sequence length="97" mass="10354">MISLPGDKASSNMKGKFGQGVMTEVKSSRMVRGDAKGQGALVGTNLNNNANEFGVVELASLRGLKVVLKYAIGHELGDNEDSAIDASQQKPRKCMMR</sequence>
<comment type="caution">
    <text evidence="1">The sequence shown here is derived from an EMBL/GenBank/DDBJ whole genome shotgun (WGS) entry which is preliminary data.</text>
</comment>
<accession>W6U1K6</accession>
<dbReference type="AlphaFoldDB" id="W6U1K6"/>
<dbReference type="EMBL" id="APAU02000196">
    <property type="protein sequence ID" value="EUB54960.1"/>
    <property type="molecule type" value="Genomic_DNA"/>
</dbReference>
<gene>
    <name evidence="1" type="ORF">EGR_10168</name>
</gene>
<dbReference type="RefSeq" id="XP_024346156.1">
    <property type="nucleotide sequence ID" value="XM_024499417.1"/>
</dbReference>
<reference evidence="1 2" key="1">
    <citation type="journal article" date="2013" name="Nat. Genet.">
        <title>The genome of the hydatid tapeworm Echinococcus granulosus.</title>
        <authorList>
            <person name="Zheng H."/>
            <person name="Zhang W."/>
            <person name="Zhang L."/>
            <person name="Zhang Z."/>
            <person name="Li J."/>
            <person name="Lu G."/>
            <person name="Zhu Y."/>
            <person name="Wang Y."/>
            <person name="Huang Y."/>
            <person name="Liu J."/>
            <person name="Kang H."/>
            <person name="Chen J."/>
            <person name="Wang L."/>
            <person name="Chen A."/>
            <person name="Yu S."/>
            <person name="Gao Z."/>
            <person name="Jin L."/>
            <person name="Gu W."/>
            <person name="Wang Z."/>
            <person name="Zhao L."/>
            <person name="Shi B."/>
            <person name="Wen H."/>
            <person name="Lin R."/>
            <person name="Jones M.K."/>
            <person name="Brejova B."/>
            <person name="Vinar T."/>
            <person name="Zhao G."/>
            <person name="McManus D.P."/>
            <person name="Chen Z."/>
            <person name="Zhou Y."/>
            <person name="Wang S."/>
        </authorList>
    </citation>
    <scope>NUCLEOTIDE SEQUENCE [LARGE SCALE GENOMIC DNA]</scope>
</reference>
<dbReference type="GeneID" id="36345883"/>
<dbReference type="KEGG" id="egl:EGR_10168"/>
<protein>
    <submittedName>
        <fullName evidence="1">Uncharacterized protein</fullName>
    </submittedName>
</protein>
<organism evidence="1 2">
    <name type="scientific">Echinococcus granulosus</name>
    <name type="common">Hydatid tapeworm</name>
    <dbReference type="NCBI Taxonomy" id="6210"/>
    <lineage>
        <taxon>Eukaryota</taxon>
        <taxon>Metazoa</taxon>
        <taxon>Spiralia</taxon>
        <taxon>Lophotrochozoa</taxon>
        <taxon>Platyhelminthes</taxon>
        <taxon>Cestoda</taxon>
        <taxon>Eucestoda</taxon>
        <taxon>Cyclophyllidea</taxon>
        <taxon>Taeniidae</taxon>
        <taxon>Echinococcus</taxon>
        <taxon>Echinococcus granulosus group</taxon>
    </lineage>
</organism>
<dbReference type="CTD" id="36345883"/>
<proteinExistence type="predicted"/>
<name>W6U1K6_ECHGR</name>
<evidence type="ECO:0000313" key="2">
    <source>
        <dbReference type="Proteomes" id="UP000019149"/>
    </source>
</evidence>
<evidence type="ECO:0000313" key="1">
    <source>
        <dbReference type="EMBL" id="EUB54960.1"/>
    </source>
</evidence>